<keyword evidence="3" id="KW-0378">Hydrolase</keyword>
<dbReference type="InterPro" id="IPR051708">
    <property type="entry name" value="Plant_Aspart_Prot_A1"/>
</dbReference>
<dbReference type="Gene3D" id="2.130.10.10">
    <property type="entry name" value="YVTN repeat-like/Quinoprotein amine dehydrogenase"/>
    <property type="match status" value="1"/>
</dbReference>
<dbReference type="Pfam" id="PF14541">
    <property type="entry name" value="TAXi_C"/>
    <property type="match status" value="1"/>
</dbReference>
<evidence type="ECO:0000256" key="4">
    <source>
        <dbReference type="SAM" id="Phobius"/>
    </source>
</evidence>
<dbReference type="InterPro" id="IPR033121">
    <property type="entry name" value="PEPTIDASE_A1"/>
</dbReference>
<proteinExistence type="inferred from homology"/>
<keyword evidence="7" id="KW-1185">Reference proteome</keyword>
<dbReference type="Pfam" id="PF14543">
    <property type="entry name" value="TAXi_N"/>
    <property type="match status" value="1"/>
</dbReference>
<dbReference type="GO" id="GO:0008233">
    <property type="term" value="F:peptidase activity"/>
    <property type="evidence" value="ECO:0007669"/>
    <property type="project" value="UniProtKB-KW"/>
</dbReference>
<protein>
    <recommendedName>
        <fullName evidence="5">Peptidase A1 domain-containing protein</fullName>
    </recommendedName>
</protein>
<dbReference type="STRING" id="22663.A0A2I0K9Z0"/>
<keyword evidence="4" id="KW-0812">Transmembrane</keyword>
<evidence type="ECO:0000256" key="2">
    <source>
        <dbReference type="ARBA" id="ARBA00022670"/>
    </source>
</evidence>
<dbReference type="InterPro" id="IPR036322">
    <property type="entry name" value="WD40_repeat_dom_sf"/>
</dbReference>
<dbReference type="SUPFAM" id="SSF50978">
    <property type="entry name" value="WD40 repeat-like"/>
    <property type="match status" value="1"/>
</dbReference>
<name>A0A2I0K9Z0_PUNGR</name>
<dbReference type="Proteomes" id="UP000233551">
    <property type="component" value="Unassembled WGS sequence"/>
</dbReference>
<evidence type="ECO:0000313" key="7">
    <source>
        <dbReference type="Proteomes" id="UP000233551"/>
    </source>
</evidence>
<dbReference type="InterPro" id="IPR032799">
    <property type="entry name" value="TAXi_C"/>
</dbReference>
<dbReference type="PANTHER" id="PTHR47967:SF23">
    <property type="entry name" value="OS04G0448300 PROTEIN"/>
    <property type="match status" value="1"/>
</dbReference>
<dbReference type="EMBL" id="PGOL01000756">
    <property type="protein sequence ID" value="PKI65351.1"/>
    <property type="molecule type" value="Genomic_DNA"/>
</dbReference>
<dbReference type="InterPro" id="IPR032861">
    <property type="entry name" value="TAXi_N"/>
</dbReference>
<dbReference type="PROSITE" id="PS51767">
    <property type="entry name" value="PEPTIDASE_A1"/>
    <property type="match status" value="1"/>
</dbReference>
<dbReference type="GO" id="GO:0005576">
    <property type="term" value="C:extracellular region"/>
    <property type="evidence" value="ECO:0007669"/>
    <property type="project" value="TreeGrafter"/>
</dbReference>
<dbReference type="Gene3D" id="2.40.70.10">
    <property type="entry name" value="Acid Proteases"/>
    <property type="match status" value="2"/>
</dbReference>
<evidence type="ECO:0000313" key="6">
    <source>
        <dbReference type="EMBL" id="PKI65351.1"/>
    </source>
</evidence>
<evidence type="ECO:0000256" key="3">
    <source>
        <dbReference type="ARBA" id="ARBA00022801"/>
    </source>
</evidence>
<evidence type="ECO:0000259" key="5">
    <source>
        <dbReference type="PROSITE" id="PS51767"/>
    </source>
</evidence>
<reference evidence="6 7" key="1">
    <citation type="submission" date="2017-11" db="EMBL/GenBank/DDBJ databases">
        <title>De-novo sequencing of pomegranate (Punica granatum L.) genome.</title>
        <authorList>
            <person name="Akparov Z."/>
            <person name="Amiraslanov A."/>
            <person name="Hajiyeva S."/>
            <person name="Abbasov M."/>
            <person name="Kaur K."/>
            <person name="Hamwieh A."/>
            <person name="Solovyev V."/>
            <person name="Salamov A."/>
            <person name="Braich B."/>
            <person name="Kosarev P."/>
            <person name="Mahmoud A."/>
            <person name="Hajiyev E."/>
            <person name="Babayeva S."/>
            <person name="Izzatullayeva V."/>
            <person name="Mammadov A."/>
            <person name="Mammadov A."/>
            <person name="Sharifova S."/>
            <person name="Ojaghi J."/>
            <person name="Eynullazada K."/>
            <person name="Bayramov B."/>
            <person name="Abdulazimova A."/>
            <person name="Shahmuradov I."/>
        </authorList>
    </citation>
    <scope>NUCLEOTIDE SEQUENCE [LARGE SCALE GENOMIC DNA]</scope>
    <source>
        <strain evidence="7">cv. AG2017</strain>
        <tissue evidence="6">Leaf</tissue>
    </source>
</reference>
<keyword evidence="4" id="KW-0472">Membrane</keyword>
<dbReference type="AlphaFoldDB" id="A0A2I0K9Z0"/>
<evidence type="ECO:0000256" key="1">
    <source>
        <dbReference type="ARBA" id="ARBA00007447"/>
    </source>
</evidence>
<keyword evidence="4" id="KW-1133">Transmembrane helix</keyword>
<sequence length="513" mass="57061">MAAIAAKTRRTYIARHRAGQSADGGGWAHPDAYTSPMTPFGNIGEYVIRYSIGSDPPTETYGMPDTGSDLIWLQCLPCHRCYTQSVKYFDPAKSSSYSLISCNDKICTRNPDAHCEPPDGYCHYNVTYLDESMTSGNLATETLTFADDTSPTQIAKLYNMVIGCGHYNIDNREDDKGLYFLNVTDLMVDGERLNIPPAHFSRVPKGSRGTIIDTGTTFSEFVPGAFDALVEYINTVQALQQQFPIKDSDFDLCYGDIRFAPKVTIMFENLNFELSKENIWEQIEPRKYCLTILRGDRTNIIGILLYAAASHGIFIFDISTSTLVKSVNNDGISAGSAKSIAFDWSGIVRSSQPTRMARSVLWRSLPWAHRGGTTSCRHSPPSQTNCFNLLPHARNYVNIRRHRKRLFNAFALNKDESVLMFSGCCDDQIMVWKRDDETNQMAFLGALRGLTGVVLCLIAGCGDLLVSGSSGWRVRMWHNVMANVRSIVACMGVIEGYELGTRQVNGECSGRCI</sequence>
<dbReference type="PANTHER" id="PTHR47967">
    <property type="entry name" value="OS07G0603500 PROTEIN-RELATED"/>
    <property type="match status" value="1"/>
</dbReference>
<comment type="caution">
    <text evidence="6">The sequence shown here is derived from an EMBL/GenBank/DDBJ whole genome shotgun (WGS) entry which is preliminary data.</text>
</comment>
<dbReference type="InterPro" id="IPR021109">
    <property type="entry name" value="Peptidase_aspartic_dom_sf"/>
</dbReference>
<dbReference type="GO" id="GO:0006508">
    <property type="term" value="P:proteolysis"/>
    <property type="evidence" value="ECO:0007669"/>
    <property type="project" value="UniProtKB-KW"/>
</dbReference>
<accession>A0A2I0K9Z0</accession>
<gene>
    <name evidence="6" type="ORF">CRG98_014233</name>
</gene>
<keyword evidence="2" id="KW-0645">Protease</keyword>
<dbReference type="SUPFAM" id="SSF50630">
    <property type="entry name" value="Acid proteases"/>
    <property type="match status" value="1"/>
</dbReference>
<comment type="similarity">
    <text evidence="1">Belongs to the peptidase A1 family.</text>
</comment>
<feature type="transmembrane region" description="Helical" evidence="4">
    <location>
        <begin position="441"/>
        <end position="466"/>
    </location>
</feature>
<dbReference type="InterPro" id="IPR015943">
    <property type="entry name" value="WD40/YVTN_repeat-like_dom_sf"/>
</dbReference>
<organism evidence="6 7">
    <name type="scientific">Punica granatum</name>
    <name type="common">Pomegranate</name>
    <dbReference type="NCBI Taxonomy" id="22663"/>
    <lineage>
        <taxon>Eukaryota</taxon>
        <taxon>Viridiplantae</taxon>
        <taxon>Streptophyta</taxon>
        <taxon>Embryophyta</taxon>
        <taxon>Tracheophyta</taxon>
        <taxon>Spermatophyta</taxon>
        <taxon>Magnoliopsida</taxon>
        <taxon>eudicotyledons</taxon>
        <taxon>Gunneridae</taxon>
        <taxon>Pentapetalae</taxon>
        <taxon>rosids</taxon>
        <taxon>malvids</taxon>
        <taxon>Myrtales</taxon>
        <taxon>Lythraceae</taxon>
        <taxon>Punica</taxon>
    </lineage>
</organism>
<feature type="domain" description="Peptidase A1" evidence="5">
    <location>
        <begin position="46"/>
        <end position="153"/>
    </location>
</feature>